<name>A0ABV0U8X9_9TELE</name>
<gene>
    <name evidence="2" type="ORF">ILYODFUR_012045</name>
</gene>
<dbReference type="EMBL" id="JAHRIQ010058857">
    <property type="protein sequence ID" value="MEQ2240172.1"/>
    <property type="molecule type" value="Genomic_DNA"/>
</dbReference>
<feature type="signal peptide" evidence="1">
    <location>
        <begin position="1"/>
        <end position="25"/>
    </location>
</feature>
<keyword evidence="1" id="KW-0732">Signal</keyword>
<dbReference type="Proteomes" id="UP001482620">
    <property type="component" value="Unassembled WGS sequence"/>
</dbReference>
<keyword evidence="3" id="KW-1185">Reference proteome</keyword>
<evidence type="ECO:0000313" key="2">
    <source>
        <dbReference type="EMBL" id="MEQ2240172.1"/>
    </source>
</evidence>
<comment type="caution">
    <text evidence="2">The sequence shown here is derived from an EMBL/GenBank/DDBJ whole genome shotgun (WGS) entry which is preliminary data.</text>
</comment>
<evidence type="ECO:0000256" key="1">
    <source>
        <dbReference type="SAM" id="SignalP"/>
    </source>
</evidence>
<accession>A0ABV0U8X9</accession>
<protein>
    <submittedName>
        <fullName evidence="2">Uncharacterized protein</fullName>
    </submittedName>
</protein>
<proteinExistence type="predicted"/>
<reference evidence="2 3" key="1">
    <citation type="submission" date="2021-06" db="EMBL/GenBank/DDBJ databases">
        <authorList>
            <person name="Palmer J.M."/>
        </authorList>
    </citation>
    <scope>NUCLEOTIDE SEQUENCE [LARGE SCALE GENOMIC DNA]</scope>
    <source>
        <strain evidence="3">if_2019</strain>
        <tissue evidence="2">Muscle</tissue>
    </source>
</reference>
<sequence>MKFPSVSVLCMAVCLLGCFTCGIRRDSDDSLKILQSSNCCKKISPKKSQCTSPQIIPLCCASQQDQSFSFARFRIINLQISKVQTHIEDLKCPSSKKTQPLLSKLFPYLL</sequence>
<evidence type="ECO:0000313" key="3">
    <source>
        <dbReference type="Proteomes" id="UP001482620"/>
    </source>
</evidence>
<feature type="chain" id="PRO_5047339683" evidence="1">
    <location>
        <begin position="26"/>
        <end position="110"/>
    </location>
</feature>
<organism evidence="2 3">
    <name type="scientific">Ilyodon furcidens</name>
    <name type="common">goldbreast splitfin</name>
    <dbReference type="NCBI Taxonomy" id="33524"/>
    <lineage>
        <taxon>Eukaryota</taxon>
        <taxon>Metazoa</taxon>
        <taxon>Chordata</taxon>
        <taxon>Craniata</taxon>
        <taxon>Vertebrata</taxon>
        <taxon>Euteleostomi</taxon>
        <taxon>Actinopterygii</taxon>
        <taxon>Neopterygii</taxon>
        <taxon>Teleostei</taxon>
        <taxon>Neoteleostei</taxon>
        <taxon>Acanthomorphata</taxon>
        <taxon>Ovalentaria</taxon>
        <taxon>Atherinomorphae</taxon>
        <taxon>Cyprinodontiformes</taxon>
        <taxon>Goodeidae</taxon>
        <taxon>Ilyodon</taxon>
    </lineage>
</organism>